<accession>A0A955RHM4</accession>
<dbReference type="InterPro" id="IPR028994">
    <property type="entry name" value="Integrin_alpha_N"/>
</dbReference>
<evidence type="ECO:0000313" key="4">
    <source>
        <dbReference type="Proteomes" id="UP000782843"/>
    </source>
</evidence>
<dbReference type="Gene3D" id="2.130.10.130">
    <property type="entry name" value="Integrin alpha, N-terminal"/>
    <property type="match status" value="3"/>
</dbReference>
<dbReference type="PANTHER" id="PTHR44103:SF1">
    <property type="entry name" value="PROPROTEIN CONVERTASE P"/>
    <property type="match status" value="1"/>
</dbReference>
<dbReference type="Pfam" id="PF13517">
    <property type="entry name" value="FG-GAP_3"/>
    <property type="match status" value="5"/>
</dbReference>
<dbReference type="Proteomes" id="UP000782843">
    <property type="component" value="Unassembled WGS sequence"/>
</dbReference>
<evidence type="ECO:0000313" key="3">
    <source>
        <dbReference type="EMBL" id="MCA9381913.1"/>
    </source>
</evidence>
<keyword evidence="2" id="KW-0812">Transmembrane</keyword>
<keyword evidence="2" id="KW-1133">Transmembrane helix</keyword>
<name>A0A955RHM4_9BACT</name>
<feature type="non-terminal residue" evidence="3">
    <location>
        <position position="1431"/>
    </location>
</feature>
<keyword evidence="1" id="KW-0732">Signal</keyword>
<gene>
    <name evidence="3" type="ORF">KC660_00720</name>
</gene>
<keyword evidence="2" id="KW-0472">Membrane</keyword>
<evidence type="ECO:0000256" key="2">
    <source>
        <dbReference type="SAM" id="Phobius"/>
    </source>
</evidence>
<evidence type="ECO:0000256" key="1">
    <source>
        <dbReference type="ARBA" id="ARBA00022729"/>
    </source>
</evidence>
<reference evidence="3" key="1">
    <citation type="submission" date="2020-04" db="EMBL/GenBank/DDBJ databases">
        <authorList>
            <person name="Zhang T."/>
        </authorList>
    </citation>
    <scope>NUCLEOTIDE SEQUENCE</scope>
    <source>
        <strain evidence="3">HKST-UBA10</strain>
    </source>
</reference>
<dbReference type="SUPFAM" id="SSF69318">
    <property type="entry name" value="Integrin alpha N-terminal domain"/>
    <property type="match status" value="3"/>
</dbReference>
<dbReference type="PANTHER" id="PTHR44103">
    <property type="entry name" value="PROPROTEIN CONVERTASE P"/>
    <property type="match status" value="1"/>
</dbReference>
<protein>
    <submittedName>
        <fullName evidence="3">VCBS repeat-containing protein</fullName>
    </submittedName>
</protein>
<reference evidence="3" key="2">
    <citation type="journal article" date="2021" name="Microbiome">
        <title>Successional dynamics and alternative stable states in a saline activated sludge microbial community over 9 years.</title>
        <authorList>
            <person name="Wang Y."/>
            <person name="Ye J."/>
            <person name="Ju F."/>
            <person name="Liu L."/>
            <person name="Boyd J.A."/>
            <person name="Deng Y."/>
            <person name="Parks D.H."/>
            <person name="Jiang X."/>
            <person name="Yin X."/>
            <person name="Woodcroft B.J."/>
            <person name="Tyson G.W."/>
            <person name="Hugenholtz P."/>
            <person name="Polz M.F."/>
            <person name="Zhang T."/>
        </authorList>
    </citation>
    <scope>NUCLEOTIDE SEQUENCE</scope>
    <source>
        <strain evidence="3">HKST-UBA10</strain>
    </source>
</reference>
<comment type="caution">
    <text evidence="3">The sequence shown here is derived from an EMBL/GenBank/DDBJ whole genome shotgun (WGS) entry which is preliminary data.</text>
</comment>
<proteinExistence type="predicted"/>
<dbReference type="EMBL" id="JAGQLG010000025">
    <property type="protein sequence ID" value="MCA9381913.1"/>
    <property type="molecule type" value="Genomic_DNA"/>
</dbReference>
<dbReference type="InterPro" id="IPR013517">
    <property type="entry name" value="FG-GAP"/>
</dbReference>
<sequence length="1431" mass="155238">MKKISRAFIVFLKRHDRAFKLALNSILIFTLIFSSFLLSSKKVKSATYTWTQTDWSGGADQNAYAGHTDQVQNLNDWTKYYSQTDLNTTTPDQATVATTSTLSFDQQQEFERAGSSYSNTNWNTTDSGIELTQQGRINSTGYYESPVIQGSISNVDWSQIGWNENIVKRASFRGFIEGNLYSAQDLQLADIDQDGDIDVVAVSFLQVPDTALHAVMWYENNGTENYIAHVIATNPANVFPDDIRGAYELQVVDLDKNGTMDIVLSVNTSDKVVWYSNNGSESFTATNIITSVDGPRGFKAVDIDKDGDIDIGLSIEGDDDIGWWQNNGSMTFFLKTKADLNLDGAYDIAVGDLNGDSYNDFIGIGYFADRLCYYQNNGLGYFSGCNVLDQISSDPSFDGPVVSDILDIDQDGDQDIIVATENGGKIYWYQNNGLGNPSTFPKHTIDSTATGVRDFTMKDINLDGELDILYALRASSEIIWAENDGSENFTEHVITSKFGTPTGVAAEDIDDDGDIDLAASSDTGAITWWENDFGTYKNVFNPITSSSDSPAFVNATDIYPIDLDLDTDIDFVAVSFGEGINNGQIAWWENDGSQNYTKHIIVNSFNGGTSIWAGDINKDGEMDIAAASSVTNEVIWLKNDGTENFTQYSVISSYSGASDVVLFDINKDTYLDILTTSKNGGSVDWFQNNGAPTPTFTRHQLTTTFNGASSITAGDLDGDTDIDIVATAAFSDAVRWWVNDGSNSFPTSNLINTSGIFDGASSVYLGDFEGDNDLDVFAAAADANTISYWLNNGTGTFSTKNDVTTSFRNAGYVVAKDVDEDGDGDIIATSPGGSGVEGEVAWWINNNGSFEKRVVAKDATGASGISVFDVDNDENLDFAVAIKSGNKLIWYKNKQTFSDVKVQVRAGSSPGSLGNYKGPGDTEGDCSVTDVSLSYCFSDPTGGDISFLPDSEYFQFRVYFTTTGSAITAQVFSFDVESTGTLGYELTGELVTNPFNAEDDSDVIADLFWTESNPTGTDILAQIRTAPDNGSDLPGTWSDWLGPTGTDDYYDDPSTNLINDSFNDSTDDQWIQIKFILESNVVTTPTLLDSSLKYVINAPPEITITNTAPNPVGSSNPDCDNSPYVCEDSAGNVNIKYEVYDPDIIDDPGENSADIFLYVDIGLTLNENLAKSDNIDVSVIGANISKLPSAGSVMIDNEIIEYSVNTGGLLSSITRGAPGTGYKTKVEAHSNGTKVWMKASNATGDLGRVNNDPLDPGKEINWIVSSDLPNIYKNDSYLRVVGIDGNAAKQTGYSEIGPLELDTISPVYNLITLNSRTDEIDLDMTDDGGASQMLMVVSNNPDLSPDGVNAQSGNWVTYDPNISWIPSDSDLDGIETIYARIKDIYGNVTNIFAVATPKTPDNMLVQDISNPANSDWRLFVSWSVIPDPAPG</sequence>
<organism evidence="3 4">
    <name type="scientific">Candidatus Dojkabacteria bacterium</name>
    <dbReference type="NCBI Taxonomy" id="2099670"/>
    <lineage>
        <taxon>Bacteria</taxon>
        <taxon>Candidatus Dojkabacteria</taxon>
    </lineage>
</organism>
<feature type="transmembrane region" description="Helical" evidence="2">
    <location>
        <begin position="21"/>
        <end position="38"/>
    </location>
</feature>